<dbReference type="EMBL" id="JAKMXF010000022">
    <property type="protein sequence ID" value="KAI6660876.1"/>
    <property type="molecule type" value="Genomic_DNA"/>
</dbReference>
<organism evidence="7 8">
    <name type="scientific">Oopsacas minuta</name>
    <dbReference type="NCBI Taxonomy" id="111878"/>
    <lineage>
        <taxon>Eukaryota</taxon>
        <taxon>Metazoa</taxon>
        <taxon>Porifera</taxon>
        <taxon>Hexactinellida</taxon>
        <taxon>Hexasterophora</taxon>
        <taxon>Lyssacinosida</taxon>
        <taxon>Leucopsacidae</taxon>
        <taxon>Oopsacas</taxon>
    </lineage>
</organism>
<dbReference type="Proteomes" id="UP001165289">
    <property type="component" value="Unassembled WGS sequence"/>
</dbReference>
<dbReference type="AlphaFoldDB" id="A0AAV7KHG4"/>
<protein>
    <submittedName>
        <fullName evidence="7">Glycerol-3-phosphate acyltransferase 1, mitochondrial isoform X3</fullName>
    </submittedName>
</protein>
<feature type="domain" description="Phospholipid/glycerol acyltransferase" evidence="6">
    <location>
        <begin position="245"/>
        <end position="374"/>
    </location>
</feature>
<gene>
    <name evidence="7" type="ORF">LOD99_13600</name>
</gene>
<dbReference type="GO" id="GO:0019432">
    <property type="term" value="P:triglyceride biosynthetic process"/>
    <property type="evidence" value="ECO:0007669"/>
    <property type="project" value="TreeGrafter"/>
</dbReference>
<keyword evidence="8" id="KW-1185">Reference proteome</keyword>
<dbReference type="GO" id="GO:0006631">
    <property type="term" value="P:fatty acid metabolic process"/>
    <property type="evidence" value="ECO:0007669"/>
    <property type="project" value="TreeGrafter"/>
</dbReference>
<keyword evidence="5 7" id="KW-0012">Acyltransferase</keyword>
<evidence type="ECO:0000256" key="5">
    <source>
        <dbReference type="ARBA" id="ARBA00023315"/>
    </source>
</evidence>
<keyword evidence="4" id="KW-0472">Membrane</keyword>
<dbReference type="InterPro" id="IPR022284">
    <property type="entry name" value="GPAT/DHAPAT"/>
</dbReference>
<evidence type="ECO:0000313" key="8">
    <source>
        <dbReference type="Proteomes" id="UP001165289"/>
    </source>
</evidence>
<dbReference type="GO" id="GO:0008654">
    <property type="term" value="P:phospholipid biosynthetic process"/>
    <property type="evidence" value="ECO:0007669"/>
    <property type="project" value="TreeGrafter"/>
</dbReference>
<dbReference type="PANTHER" id="PTHR12563:SF23">
    <property type="entry name" value="BCDNA.GH07066"/>
    <property type="match status" value="1"/>
</dbReference>
<dbReference type="GO" id="GO:0004366">
    <property type="term" value="F:glycerol-3-phosphate O-acyltransferase activity"/>
    <property type="evidence" value="ECO:0007669"/>
    <property type="project" value="TreeGrafter"/>
</dbReference>
<reference evidence="7 8" key="1">
    <citation type="journal article" date="2023" name="BMC Biol.">
        <title>The compact genome of the sponge Oopsacas minuta (Hexactinellida) is lacking key metazoan core genes.</title>
        <authorList>
            <person name="Santini S."/>
            <person name="Schenkelaars Q."/>
            <person name="Jourda C."/>
            <person name="Duchesne M."/>
            <person name="Belahbib H."/>
            <person name="Rocher C."/>
            <person name="Selva M."/>
            <person name="Riesgo A."/>
            <person name="Vervoort M."/>
            <person name="Leys S.P."/>
            <person name="Kodjabachian L."/>
            <person name="Le Bivic A."/>
            <person name="Borchiellini C."/>
            <person name="Claverie J.M."/>
            <person name="Renard E."/>
        </authorList>
    </citation>
    <scope>NUCLEOTIDE SEQUENCE [LARGE SCALE GENOMIC DNA]</scope>
    <source>
        <strain evidence="7">SPO-2</strain>
    </source>
</reference>
<evidence type="ECO:0000256" key="1">
    <source>
        <dbReference type="ARBA" id="ARBA00004370"/>
    </source>
</evidence>
<dbReference type="PANTHER" id="PTHR12563">
    <property type="entry name" value="GLYCEROL-3-PHOSPHATE ACYLTRANSFERASE"/>
    <property type="match status" value="1"/>
</dbReference>
<dbReference type="InterPro" id="IPR002123">
    <property type="entry name" value="Plipid/glycerol_acylTrfase"/>
</dbReference>
<dbReference type="InterPro" id="IPR045520">
    <property type="entry name" value="GPAT/DHAPAT_C"/>
</dbReference>
<proteinExistence type="inferred from homology"/>
<accession>A0AAV7KHG4</accession>
<name>A0AAV7KHG4_9METZ</name>
<sequence length="801" mass="90887">MSVHNTFPNESAALDNVYKKWESRGSGPINRNTNNSFFKSSSLSGAAASNGLHQKIPCISIQDIPIKVHLPDLVFQSSFPKNSLPIGYSHIQQIASCQACTPNSKHNTPYVYEIGIRDIFTGPSIAKYKSWMAWLFPITYHCLTKDCNHNYPSLRKEILSSRSLEDGIEKIVGEDEGKELRRELLNKEAGQLLNKISGKMSTWLIRFVGCVFHICMPFFIKNLYVNRTQISTLKELYKQQPTTSFLYLPTHQSHLDYLLITLVLFDANLPSPLIAAGMNLFIPVFRSILRSLGAFYIHRSHAGSNSSIYPLILKEYITTALQHGCHIEFYPEGTRSRSGKVNLPKNGLMAFVLGSILDSGVQDVYIIPTTISYECIFEDGITRELMGKEKVPESFMQVMKGLFKIFARFIGVVRIDFGQPYSLQEFARTGAMVDENGLKISRFCPYIEDDRYRKVKCLMSHVQYDWTRIQPTPGTGIISYLLLNAYREGTTLPLIERAYLAIQQEALLHGKIFLSQEPAAQAVESSLELISHLLLKSADPIPLYKPNLCLEQSLELFYFSNKAIYLFINEAIVASTLESLQADFTGPIGLVSRHQLLQKACTLCLHLSKEFIFGPPCQELSTMLLDVIDRMVTQELFQVKEASVLTSQERGLLRLVSTTMIQSDEDWELEDETMLVLSQIPEHRKWLSMFSSSLYPYILSYCLSVDALKNLSGDEQLDIWPMKKKDLEKYVHEAVCKGALSEGRPEACSIEIVRNWFLQMVCVGILTGGNTEQEYTLSSLEKLEEWRNSMASFRVRKIIEV</sequence>
<dbReference type="CDD" id="cd07993">
    <property type="entry name" value="LPLAT_DHAPAT-like"/>
    <property type="match status" value="1"/>
</dbReference>
<dbReference type="SUPFAM" id="SSF69593">
    <property type="entry name" value="Glycerol-3-phosphate (1)-acyltransferase"/>
    <property type="match status" value="1"/>
</dbReference>
<comment type="similarity">
    <text evidence="2">Belongs to the GPAT/DAPAT family.</text>
</comment>
<comment type="caution">
    <text evidence="7">The sequence shown here is derived from an EMBL/GenBank/DDBJ whole genome shotgun (WGS) entry which is preliminary data.</text>
</comment>
<comment type="subcellular location">
    <subcellularLocation>
        <location evidence="1">Membrane</location>
    </subcellularLocation>
</comment>
<dbReference type="GO" id="GO:0031966">
    <property type="term" value="C:mitochondrial membrane"/>
    <property type="evidence" value="ECO:0007669"/>
    <property type="project" value="TreeGrafter"/>
</dbReference>
<dbReference type="Pfam" id="PF01553">
    <property type="entry name" value="Acyltransferase"/>
    <property type="match status" value="1"/>
</dbReference>
<evidence type="ECO:0000313" key="7">
    <source>
        <dbReference type="EMBL" id="KAI6660876.1"/>
    </source>
</evidence>
<dbReference type="InterPro" id="IPR041728">
    <property type="entry name" value="GPAT/DHAPAT_LPLAT"/>
</dbReference>
<dbReference type="SMART" id="SM00563">
    <property type="entry name" value="PlsC"/>
    <property type="match status" value="1"/>
</dbReference>
<evidence type="ECO:0000256" key="4">
    <source>
        <dbReference type="ARBA" id="ARBA00023136"/>
    </source>
</evidence>
<evidence type="ECO:0000259" key="6">
    <source>
        <dbReference type="SMART" id="SM00563"/>
    </source>
</evidence>
<evidence type="ECO:0000256" key="3">
    <source>
        <dbReference type="ARBA" id="ARBA00022679"/>
    </source>
</evidence>
<dbReference type="GO" id="GO:0006072">
    <property type="term" value="P:glycerol-3-phosphate metabolic process"/>
    <property type="evidence" value="ECO:0007669"/>
    <property type="project" value="TreeGrafter"/>
</dbReference>
<keyword evidence="3" id="KW-0808">Transferase</keyword>
<evidence type="ECO:0000256" key="2">
    <source>
        <dbReference type="ARBA" id="ARBA00007937"/>
    </source>
</evidence>
<dbReference type="Pfam" id="PF19277">
    <property type="entry name" value="GPAT_C"/>
    <property type="match status" value="1"/>
</dbReference>